<evidence type="ECO:0000313" key="1">
    <source>
        <dbReference type="EMBL" id="VVN46811.1"/>
    </source>
</evidence>
<reference evidence="1 2" key="1">
    <citation type="submission" date="2019-09" db="EMBL/GenBank/DDBJ databases">
        <authorList>
            <person name="Chandra G."/>
            <person name="Truman W A."/>
        </authorList>
    </citation>
    <scope>NUCLEOTIDE SEQUENCE [LARGE SCALE GENOMIC DNA]</scope>
    <source>
        <strain evidence="1">PS673</strain>
    </source>
</reference>
<gene>
    <name evidence="1" type="ORF">PS673_05811</name>
</gene>
<accession>A0A5E6Y3Z2</accession>
<evidence type="ECO:0000313" key="2">
    <source>
        <dbReference type="Proteomes" id="UP000344274"/>
    </source>
</evidence>
<name>A0A5E6Y3Z2_PSEFL</name>
<proteinExistence type="predicted"/>
<organism evidence="1 2">
    <name type="scientific">Pseudomonas fluorescens</name>
    <dbReference type="NCBI Taxonomy" id="294"/>
    <lineage>
        <taxon>Bacteria</taxon>
        <taxon>Pseudomonadati</taxon>
        <taxon>Pseudomonadota</taxon>
        <taxon>Gammaproteobacteria</taxon>
        <taxon>Pseudomonadales</taxon>
        <taxon>Pseudomonadaceae</taxon>
        <taxon>Pseudomonas</taxon>
    </lineage>
</organism>
<dbReference type="AlphaFoldDB" id="A0A5E6Y3Z2"/>
<dbReference type="EMBL" id="CABVHB010000148">
    <property type="protein sequence ID" value="VVN46811.1"/>
    <property type="molecule type" value="Genomic_DNA"/>
</dbReference>
<dbReference type="Proteomes" id="UP000344274">
    <property type="component" value="Unassembled WGS sequence"/>
</dbReference>
<protein>
    <submittedName>
        <fullName evidence="1">Uncharacterized protein</fullName>
    </submittedName>
</protein>
<sequence length="88" mass="9153">MAPIARVPTLAMVAVWPAVNVPATPSMVKFTTLTGPSTLEVPVNTLPVTAVSSLVLTLSLRSVKLSSTGVTLMVRVEVTLLPEPSVTV</sequence>